<proteinExistence type="predicted"/>
<dbReference type="Proteomes" id="UP000789738">
    <property type="component" value="Unassembled WGS sequence"/>
</dbReference>
<dbReference type="Gene3D" id="1.20.1560.10">
    <property type="entry name" value="ABC transporter type 1, transmembrane domain"/>
    <property type="match status" value="1"/>
</dbReference>
<dbReference type="PANTHER" id="PTHR43394">
    <property type="entry name" value="ATP-DEPENDENT PERMEASE MDL1, MITOCHONDRIAL"/>
    <property type="match status" value="1"/>
</dbReference>
<evidence type="ECO:0000256" key="5">
    <source>
        <dbReference type="ARBA" id="ARBA00022741"/>
    </source>
</evidence>
<feature type="domain" description="ABC transmembrane type-1" evidence="11">
    <location>
        <begin position="26"/>
        <end position="311"/>
    </location>
</feature>
<dbReference type="FunFam" id="3.40.50.300:FF:000287">
    <property type="entry name" value="Multidrug ABC transporter ATP-binding protein"/>
    <property type="match status" value="1"/>
</dbReference>
<dbReference type="GO" id="GO:0016887">
    <property type="term" value="F:ATP hydrolysis activity"/>
    <property type="evidence" value="ECO:0007669"/>
    <property type="project" value="InterPro"/>
</dbReference>
<feature type="domain" description="ABC transporter" evidence="10">
    <location>
        <begin position="345"/>
        <end position="579"/>
    </location>
</feature>
<reference evidence="13 15" key="1">
    <citation type="submission" date="2017-10" db="EMBL/GenBank/DDBJ databases">
        <title>Effective Description of Clostridium neonatale sp. nov. linked to necrotizing enterocolitis in neonates and a clarification of species assignable to the genus Clostridium (Prazmowski 1880) emend. Lawson and Rainey 2016.</title>
        <authorList>
            <person name="Bernard K."/>
            <person name="Burdz T."/>
            <person name="Wiebe D."/>
            <person name="Balcewich B."/>
            <person name="Alfa M."/>
            <person name="Bernier A.-M."/>
        </authorList>
    </citation>
    <scope>NUCLEOTIDE SEQUENCE [LARGE SCALE GENOMIC DNA]</scope>
    <source>
        <strain evidence="13 15">LCDC99A005</strain>
    </source>
</reference>
<feature type="transmembrane region" description="Helical" evidence="9">
    <location>
        <begin position="21"/>
        <end position="45"/>
    </location>
</feature>
<dbReference type="AlphaFoldDB" id="A0A2A7MKH0"/>
<dbReference type="SUPFAM" id="SSF90123">
    <property type="entry name" value="ABC transporter transmembrane region"/>
    <property type="match status" value="1"/>
</dbReference>
<sequence>MKTNTIKKYTLIRLGKYLYEYKLLLFTAIFLTIVSNLFSLVGPLLSGYAIDSIQFGIGKVEFQKVFFYVFLMILFYILSSILSYILSILMISLTQKIVFKMRKDVFEKIEQLPISYFDNHKTGDIISRISYDIDTINASLSTDLIQIATSFITVVGSFIMMCTISRSLVLIFVITIPVSLLFSKFMSQKVKPLYKKRSDASGNLNGFVEEMITGQNTIKAYNQEERVIDEFNKINEEAVSSYYNSDYYGSMMGPSINFINNISLSLVSVFGAILYLFKEISLGNISAFVLYSRKFSGPINEAANIMSEIQSALAAAERVFNLLDEEIEKEDIIGAKVLDEVDGNVKLDNVSFGYDPNKKIIDNLNLDIKKGSLVAIVGPTGAGKTTIINLLMRFYDIYSGDIYIDNNKINEVTRSSLRKSYSMVLQDTWLFSGTIFENIAYGKKDATIDEVIEAAKAAKIHSYIMQLPNKYDTVINEDGMNISKGQKQLLTIARAMLLDSKMLILDEATSNVDTRTEIQIQEAMKNLMKEKTCFVIAHRLSTIRNADLILVIKDGKIVEQGNHRELMNLNEFYAELYNSQFQ</sequence>
<dbReference type="PANTHER" id="PTHR43394:SF1">
    <property type="entry name" value="ATP-BINDING CASSETTE SUB-FAMILY B MEMBER 10, MITOCHONDRIAL"/>
    <property type="match status" value="1"/>
</dbReference>
<dbReference type="OrthoDB" id="9762778at2"/>
<protein>
    <submittedName>
        <fullName evidence="13 14">ABC transporter ATP-binding protein</fullName>
    </submittedName>
    <submittedName>
        <fullName evidence="12">ABC transporter, ATPase/permease components</fullName>
    </submittedName>
</protein>
<evidence type="ECO:0000256" key="6">
    <source>
        <dbReference type="ARBA" id="ARBA00022840"/>
    </source>
</evidence>
<evidence type="ECO:0000256" key="7">
    <source>
        <dbReference type="ARBA" id="ARBA00022989"/>
    </source>
</evidence>
<keyword evidence="15" id="KW-1185">Reference proteome</keyword>
<dbReference type="InterPro" id="IPR003593">
    <property type="entry name" value="AAA+_ATPase"/>
</dbReference>
<dbReference type="RefSeq" id="WP_058296226.1">
    <property type="nucleotide sequence ID" value="NZ_CAKJVE010000004.1"/>
</dbReference>
<dbReference type="Proteomes" id="UP000431451">
    <property type="component" value="Unassembled WGS sequence"/>
</dbReference>
<dbReference type="SUPFAM" id="SSF52540">
    <property type="entry name" value="P-loop containing nucleoside triphosphate hydrolases"/>
    <property type="match status" value="1"/>
</dbReference>
<keyword evidence="2" id="KW-0813">Transport</keyword>
<keyword evidence="7 9" id="KW-1133">Transmembrane helix</keyword>
<evidence type="ECO:0000313" key="15">
    <source>
        <dbReference type="Proteomes" id="UP000220840"/>
    </source>
</evidence>
<dbReference type="EMBL" id="UWJD01000002">
    <property type="protein sequence ID" value="VCT85458.1"/>
    <property type="molecule type" value="Genomic_DNA"/>
</dbReference>
<dbReference type="InterPro" id="IPR027417">
    <property type="entry name" value="P-loop_NTPase"/>
</dbReference>
<dbReference type="PROSITE" id="PS00211">
    <property type="entry name" value="ABC_TRANSPORTER_1"/>
    <property type="match status" value="1"/>
</dbReference>
<accession>A0A2A7MKH0</accession>
<evidence type="ECO:0000256" key="1">
    <source>
        <dbReference type="ARBA" id="ARBA00004651"/>
    </source>
</evidence>
<evidence type="ECO:0000256" key="8">
    <source>
        <dbReference type="ARBA" id="ARBA00023136"/>
    </source>
</evidence>
<dbReference type="GO" id="GO:0005524">
    <property type="term" value="F:ATP binding"/>
    <property type="evidence" value="ECO:0007669"/>
    <property type="project" value="UniProtKB-KW"/>
</dbReference>
<dbReference type="GO" id="GO:0005886">
    <property type="term" value="C:plasma membrane"/>
    <property type="evidence" value="ECO:0007669"/>
    <property type="project" value="UniProtKB-SubCell"/>
</dbReference>
<dbReference type="STRING" id="137838.GCA_001458595_03566"/>
<dbReference type="InterPro" id="IPR003439">
    <property type="entry name" value="ABC_transporter-like_ATP-bd"/>
</dbReference>
<keyword evidence="4 9" id="KW-0812">Transmembrane</keyword>
<dbReference type="PROSITE" id="PS50893">
    <property type="entry name" value="ABC_TRANSPORTER_2"/>
    <property type="match status" value="1"/>
</dbReference>
<dbReference type="CDD" id="cd18547">
    <property type="entry name" value="ABC_6TM_Tm288_like"/>
    <property type="match status" value="1"/>
</dbReference>
<dbReference type="EMBL" id="PDCJ01000001">
    <property type="protein sequence ID" value="PEG32079.1"/>
    <property type="molecule type" value="Genomic_DNA"/>
</dbReference>
<dbReference type="SMART" id="SM00382">
    <property type="entry name" value="AAA"/>
    <property type="match status" value="1"/>
</dbReference>
<keyword evidence="6 13" id="KW-0067">ATP-binding</keyword>
<keyword evidence="3" id="KW-1003">Cell membrane</keyword>
<evidence type="ECO:0000313" key="16">
    <source>
        <dbReference type="Proteomes" id="UP000431451"/>
    </source>
</evidence>
<evidence type="ECO:0000313" key="12">
    <source>
        <dbReference type="EMBL" id="CAG9705715.1"/>
    </source>
</evidence>
<dbReference type="InterPro" id="IPR036640">
    <property type="entry name" value="ABC1_TM_sf"/>
</dbReference>
<evidence type="ECO:0000259" key="11">
    <source>
        <dbReference type="PROSITE" id="PS50929"/>
    </source>
</evidence>
<evidence type="ECO:0000256" key="4">
    <source>
        <dbReference type="ARBA" id="ARBA00022692"/>
    </source>
</evidence>
<dbReference type="FunFam" id="1.20.1560.10:FF:000011">
    <property type="entry name" value="Multidrug ABC transporter ATP-binding protein"/>
    <property type="match status" value="1"/>
</dbReference>
<dbReference type="Pfam" id="PF00005">
    <property type="entry name" value="ABC_tran"/>
    <property type="match status" value="1"/>
</dbReference>
<organism evidence="13 15">
    <name type="scientific">Clostridium neonatale</name>
    <dbReference type="NCBI Taxonomy" id="137838"/>
    <lineage>
        <taxon>Bacteria</taxon>
        <taxon>Bacillati</taxon>
        <taxon>Bacillota</taxon>
        <taxon>Clostridia</taxon>
        <taxon>Eubacteriales</taxon>
        <taxon>Clostridiaceae</taxon>
        <taxon>Clostridium</taxon>
    </lineage>
</organism>
<dbReference type="CDD" id="cd03254">
    <property type="entry name" value="ABCC_Glucan_exporter_like"/>
    <property type="match status" value="1"/>
</dbReference>
<reference evidence="12" key="3">
    <citation type="submission" date="2021-10" db="EMBL/GenBank/DDBJ databases">
        <authorList>
            <person name="Mesa V."/>
        </authorList>
    </citation>
    <scope>NUCLEOTIDE SEQUENCE</scope>
    <source>
        <strain evidence="12">CC3_PB</strain>
    </source>
</reference>
<dbReference type="EMBL" id="CAKJVE010000004">
    <property type="protein sequence ID" value="CAG9705715.1"/>
    <property type="molecule type" value="Genomic_DNA"/>
</dbReference>
<reference evidence="14 16" key="2">
    <citation type="submission" date="2018-06" db="EMBL/GenBank/DDBJ databases">
        <authorList>
            <consortium name="IHU Genomes"/>
        </authorList>
    </citation>
    <scope>NUCLEOTIDE SEQUENCE [LARGE SCALE GENOMIC DNA]</scope>
    <source>
        <strain evidence="14 16">NEC25</strain>
    </source>
</reference>
<dbReference type="InterPro" id="IPR039421">
    <property type="entry name" value="Type_1_exporter"/>
</dbReference>
<dbReference type="Proteomes" id="UP000220840">
    <property type="component" value="Unassembled WGS sequence"/>
</dbReference>
<dbReference type="InterPro" id="IPR011527">
    <property type="entry name" value="ABC1_TM_dom"/>
</dbReference>
<dbReference type="Pfam" id="PF00664">
    <property type="entry name" value="ABC_membrane"/>
    <property type="match status" value="1"/>
</dbReference>
<feature type="transmembrane region" description="Helical" evidence="9">
    <location>
        <begin position="65"/>
        <end position="93"/>
    </location>
</feature>
<dbReference type="PROSITE" id="PS50929">
    <property type="entry name" value="ABC_TM1F"/>
    <property type="match status" value="1"/>
</dbReference>
<evidence type="ECO:0000313" key="13">
    <source>
        <dbReference type="EMBL" id="PEG32079.1"/>
    </source>
</evidence>
<evidence type="ECO:0000256" key="9">
    <source>
        <dbReference type="SAM" id="Phobius"/>
    </source>
</evidence>
<evidence type="ECO:0000313" key="14">
    <source>
        <dbReference type="EMBL" id="VCT85458.1"/>
    </source>
</evidence>
<evidence type="ECO:0000259" key="10">
    <source>
        <dbReference type="PROSITE" id="PS50893"/>
    </source>
</evidence>
<dbReference type="Gene3D" id="3.40.50.300">
    <property type="entry name" value="P-loop containing nucleotide triphosphate hydrolases"/>
    <property type="match status" value="1"/>
</dbReference>
<keyword evidence="8 9" id="KW-0472">Membrane</keyword>
<comment type="subcellular location">
    <subcellularLocation>
        <location evidence="1">Cell membrane</location>
        <topology evidence="1">Multi-pass membrane protein</topology>
    </subcellularLocation>
</comment>
<evidence type="ECO:0000256" key="3">
    <source>
        <dbReference type="ARBA" id="ARBA00022475"/>
    </source>
</evidence>
<gene>
    <name evidence="12" type="ORF">CNEO_42013</name>
    <name evidence="14" type="ORF">CNEONATNEC25_03059</name>
    <name evidence="13" type="ORF">CQ394_10390</name>
</gene>
<keyword evidence="5" id="KW-0547">Nucleotide-binding</keyword>
<dbReference type="GO" id="GO:0015421">
    <property type="term" value="F:ABC-type oligopeptide transporter activity"/>
    <property type="evidence" value="ECO:0007669"/>
    <property type="project" value="TreeGrafter"/>
</dbReference>
<evidence type="ECO:0000256" key="2">
    <source>
        <dbReference type="ARBA" id="ARBA00022448"/>
    </source>
</evidence>
<name>A0A2A7MKH0_9CLOT</name>
<dbReference type="InterPro" id="IPR017871">
    <property type="entry name" value="ABC_transporter-like_CS"/>
</dbReference>